<dbReference type="InterPro" id="IPR012763">
    <property type="entry name" value="DNA_pol_III_sug/sutau_N"/>
</dbReference>
<dbReference type="EMBL" id="LCIB01000039">
    <property type="protein sequence ID" value="KKT45843.1"/>
    <property type="molecule type" value="Genomic_DNA"/>
</dbReference>
<dbReference type="GO" id="GO:0003887">
    <property type="term" value="F:DNA-directed DNA polymerase activity"/>
    <property type="evidence" value="ECO:0007669"/>
    <property type="project" value="UniProtKB-KW"/>
</dbReference>
<evidence type="ECO:0000256" key="5">
    <source>
        <dbReference type="ARBA" id="ARBA00022840"/>
    </source>
</evidence>
<evidence type="ECO:0000256" key="6">
    <source>
        <dbReference type="ARBA" id="ARBA00022932"/>
    </source>
</evidence>
<keyword evidence="3 8" id="KW-0547">Nucleotide-binding</keyword>
<evidence type="ECO:0000313" key="10">
    <source>
        <dbReference type="EMBL" id="KKT45843.1"/>
    </source>
</evidence>
<evidence type="ECO:0000256" key="8">
    <source>
        <dbReference type="RuleBase" id="RU364063"/>
    </source>
</evidence>
<dbReference type="InterPro" id="IPR027417">
    <property type="entry name" value="P-loop_NTPase"/>
</dbReference>
<dbReference type="GO" id="GO:0006261">
    <property type="term" value="P:DNA-templated DNA replication"/>
    <property type="evidence" value="ECO:0007669"/>
    <property type="project" value="TreeGrafter"/>
</dbReference>
<comment type="catalytic activity">
    <reaction evidence="7 8">
        <text>DNA(n) + a 2'-deoxyribonucleoside 5'-triphosphate = DNA(n+1) + diphosphate</text>
        <dbReference type="Rhea" id="RHEA:22508"/>
        <dbReference type="Rhea" id="RHEA-COMP:17339"/>
        <dbReference type="Rhea" id="RHEA-COMP:17340"/>
        <dbReference type="ChEBI" id="CHEBI:33019"/>
        <dbReference type="ChEBI" id="CHEBI:61560"/>
        <dbReference type="ChEBI" id="CHEBI:173112"/>
        <dbReference type="EC" id="2.7.7.7"/>
    </reaction>
</comment>
<comment type="function">
    <text evidence="8">DNA polymerase III is a complex, multichain enzyme responsible for most of the replicative synthesis in bacteria. This DNA polymerase also exhibits 3' to 5' exonuclease activity.</text>
</comment>
<dbReference type="PRINTS" id="PR00300">
    <property type="entry name" value="CLPPROTEASEA"/>
</dbReference>
<proteinExistence type="inferred from homology"/>
<dbReference type="GO" id="GO:0046872">
    <property type="term" value="F:metal ion binding"/>
    <property type="evidence" value="ECO:0007669"/>
    <property type="project" value="UniProtKB-KW"/>
</dbReference>
<keyword evidence="5 8" id="KW-0067">ATP-binding</keyword>
<dbReference type="SUPFAM" id="SSF52540">
    <property type="entry name" value="P-loop containing nucleoside triphosphate hydrolases"/>
    <property type="match status" value="1"/>
</dbReference>
<comment type="caution">
    <text evidence="10">The sequence shown here is derived from an EMBL/GenBank/DDBJ whole genome shotgun (WGS) entry which is preliminary data.</text>
</comment>
<comment type="subunit">
    <text evidence="8">DNA polymerase III contains a core (composed of alpha, epsilon and theta chains) that associates with a tau subunit. This core dimerizes to form the POLIII' complex. PolIII' associates with the gamma complex (composed of gamma, delta, delta', psi and chi chains) and with the beta chain to form the complete DNA polymerase III complex.</text>
</comment>
<keyword evidence="6 8" id="KW-0239">DNA-directed DNA polymerase</keyword>
<dbReference type="InterPro" id="IPR003593">
    <property type="entry name" value="AAA+_ATPase"/>
</dbReference>
<evidence type="ECO:0000256" key="2">
    <source>
        <dbReference type="ARBA" id="ARBA00022723"/>
    </source>
</evidence>
<dbReference type="Pfam" id="PF13177">
    <property type="entry name" value="DNA_pol3_delta2"/>
    <property type="match status" value="1"/>
</dbReference>
<feature type="domain" description="AAA+ ATPase" evidence="9">
    <location>
        <begin position="35"/>
        <end position="175"/>
    </location>
</feature>
<dbReference type="SUPFAM" id="SSF48019">
    <property type="entry name" value="post-AAA+ oligomerization domain-like"/>
    <property type="match status" value="1"/>
</dbReference>
<evidence type="ECO:0000256" key="3">
    <source>
        <dbReference type="ARBA" id="ARBA00022741"/>
    </source>
</evidence>
<dbReference type="PANTHER" id="PTHR11669:SF0">
    <property type="entry name" value="PROTEIN STICHEL-LIKE 2"/>
    <property type="match status" value="1"/>
</dbReference>
<evidence type="ECO:0000256" key="1">
    <source>
        <dbReference type="ARBA" id="ARBA00006360"/>
    </source>
</evidence>
<keyword evidence="4" id="KW-0862">Zinc</keyword>
<dbReference type="SMART" id="SM00382">
    <property type="entry name" value="AAA"/>
    <property type="match status" value="1"/>
</dbReference>
<dbReference type="InterPro" id="IPR001270">
    <property type="entry name" value="ClpA/B"/>
</dbReference>
<organism evidence="10 11">
    <name type="scientific">Candidatus Gottesmanbacteria bacterium GW2011_GWA2_44_17</name>
    <dbReference type="NCBI Taxonomy" id="1618444"/>
    <lineage>
        <taxon>Bacteria</taxon>
        <taxon>Candidatus Gottesmaniibacteriota</taxon>
    </lineage>
</organism>
<dbReference type="EC" id="2.7.7.7" evidence="8"/>
<dbReference type="InterPro" id="IPR045085">
    <property type="entry name" value="HLD_clamp_pol_III_gamma_tau"/>
</dbReference>
<dbReference type="InterPro" id="IPR008921">
    <property type="entry name" value="DNA_pol3_clamp-load_cplx_C"/>
</dbReference>
<accession>A0A0G1HH28</accession>
<evidence type="ECO:0000259" key="9">
    <source>
        <dbReference type="SMART" id="SM00382"/>
    </source>
</evidence>
<protein>
    <recommendedName>
        <fullName evidence="8">DNA polymerase III subunit gamma/tau</fullName>
        <ecNumber evidence="8">2.7.7.7</ecNumber>
    </recommendedName>
</protein>
<sequence>MSFYRIYRPQIISEIDNVAVRGKLLLLLSKEKKQLPHAYFFSGPKGSGKTTAARIIAKLFTCEKSSGKGPCGACDACTSIANGSNIDVLEIDAASNRGIDDVRELRDRIKLSPSSGPYKIFIIDEVHMMTTEAFNALLKTLEEPPAHAIFILATTDPMKVPATVRSRCMEISFAKAKNDELLSALARIVKKEKISIDDEALTAIVDMAEGAFRDAVKLLEQVSFIEGKITVSKVMSSILKSDESTREAFLTVVLAQKSTKDAIEHIEEFVKQGTDMKVFLTDCLRDLEDDLVTKIKDKEIKRVKPWKKDNVQELIKRFMKAYEELRFSSIPQLPIELAVIEFIEEQHDEHKIEKQYDEHMIKDEHVIMKQDEHMIKKSDEHKNDEHKIKERDERKMEVDSSDHLNLEKLTSHWSDFIETLKPFNHSVAGVIRGARPRSVEGGVVVIEAFYPFHQERLSDPRVRDILATVLKKLFGVKVKVEIVLGKK</sequence>
<reference evidence="10 11" key="1">
    <citation type="journal article" date="2015" name="Nature">
        <title>rRNA introns, odd ribosomes, and small enigmatic genomes across a large radiation of phyla.</title>
        <authorList>
            <person name="Brown C.T."/>
            <person name="Hug L.A."/>
            <person name="Thomas B.C."/>
            <person name="Sharon I."/>
            <person name="Castelle C.J."/>
            <person name="Singh A."/>
            <person name="Wilkins M.J."/>
            <person name="Williams K.H."/>
            <person name="Banfield J.F."/>
        </authorList>
    </citation>
    <scope>NUCLEOTIDE SEQUENCE [LARGE SCALE GENOMIC DNA]</scope>
</reference>
<dbReference type="GO" id="GO:0009360">
    <property type="term" value="C:DNA polymerase III complex"/>
    <property type="evidence" value="ECO:0007669"/>
    <property type="project" value="InterPro"/>
</dbReference>
<evidence type="ECO:0000256" key="4">
    <source>
        <dbReference type="ARBA" id="ARBA00022833"/>
    </source>
</evidence>
<evidence type="ECO:0000256" key="7">
    <source>
        <dbReference type="ARBA" id="ARBA00049244"/>
    </source>
</evidence>
<dbReference type="PATRIC" id="fig|1618444.3.peg.624"/>
<dbReference type="AlphaFoldDB" id="A0A0G1HH28"/>
<dbReference type="GO" id="GO:0005524">
    <property type="term" value="F:ATP binding"/>
    <property type="evidence" value="ECO:0007669"/>
    <property type="project" value="UniProtKB-KW"/>
</dbReference>
<dbReference type="GO" id="GO:0003677">
    <property type="term" value="F:DNA binding"/>
    <property type="evidence" value="ECO:0007669"/>
    <property type="project" value="InterPro"/>
</dbReference>
<dbReference type="CDD" id="cd00009">
    <property type="entry name" value="AAA"/>
    <property type="match status" value="1"/>
</dbReference>
<dbReference type="Gene3D" id="1.10.8.60">
    <property type="match status" value="1"/>
</dbReference>
<keyword evidence="2" id="KW-0479">Metal-binding</keyword>
<keyword evidence="8" id="KW-0808">Transferase</keyword>
<evidence type="ECO:0000313" key="11">
    <source>
        <dbReference type="Proteomes" id="UP000034063"/>
    </source>
</evidence>
<keyword evidence="8" id="KW-0235">DNA replication</keyword>
<name>A0A0G1HH28_9BACT</name>
<dbReference type="PANTHER" id="PTHR11669">
    <property type="entry name" value="REPLICATION FACTOR C / DNA POLYMERASE III GAMMA-TAU SUBUNIT"/>
    <property type="match status" value="1"/>
</dbReference>
<dbReference type="Pfam" id="PF20964">
    <property type="entry name" value="DnaX_C"/>
    <property type="match status" value="1"/>
</dbReference>
<comment type="similarity">
    <text evidence="1 8">Belongs to the DnaX/STICHEL family.</text>
</comment>
<dbReference type="InterPro" id="IPR050238">
    <property type="entry name" value="DNA_Rep/Repair_Clamp_Loader"/>
</dbReference>
<keyword evidence="8" id="KW-0548">Nucleotidyltransferase</keyword>
<gene>
    <name evidence="8" type="primary">dnaX</name>
    <name evidence="10" type="ORF">UW37_C0039G0010</name>
</gene>
<dbReference type="Proteomes" id="UP000034063">
    <property type="component" value="Unassembled WGS sequence"/>
</dbReference>
<dbReference type="InterPro" id="IPR048448">
    <property type="entry name" value="DnaX-like_C"/>
</dbReference>
<dbReference type="Pfam" id="PF22608">
    <property type="entry name" value="DNAX_ATPase_lid"/>
    <property type="match status" value="1"/>
</dbReference>
<dbReference type="Gene3D" id="3.40.50.300">
    <property type="entry name" value="P-loop containing nucleotide triphosphate hydrolases"/>
    <property type="match status" value="1"/>
</dbReference>
<dbReference type="NCBIfam" id="TIGR02397">
    <property type="entry name" value="dnaX_nterm"/>
    <property type="match status" value="1"/>
</dbReference>